<keyword evidence="3" id="KW-1185">Reference proteome</keyword>
<evidence type="ECO:0000313" key="2">
    <source>
        <dbReference type="EMBL" id="OEH94009.1"/>
    </source>
</evidence>
<accession>A0A1E5LIU5</accession>
<sequence>MKKVLAFGLAGGLLASSLGLAGMVEANVATEVASQEIQQQSKEMTQILEINKQLAEIDMNKDLKSSTAFSDLMQELAYVENNFDYIDDKTGLGFFYNAETGEYVNKLLTIKIDVNTDKIYNMETGEELTSYEDINSLLFVHQTYIDVHINVDAREDKFFDLLWAEKGEIPNVIVDNGSN</sequence>
<dbReference type="Proteomes" id="UP000095209">
    <property type="component" value="Unassembled WGS sequence"/>
</dbReference>
<evidence type="ECO:0000313" key="3">
    <source>
        <dbReference type="Proteomes" id="UP000095209"/>
    </source>
</evidence>
<gene>
    <name evidence="2" type="ORF">BFG57_10205</name>
</gene>
<dbReference type="AlphaFoldDB" id="A0A1E5LIU5"/>
<protein>
    <submittedName>
        <fullName evidence="2">Uncharacterized protein</fullName>
    </submittedName>
</protein>
<feature type="signal peptide" evidence="1">
    <location>
        <begin position="1"/>
        <end position="21"/>
    </location>
</feature>
<reference evidence="2 3" key="1">
    <citation type="submission" date="2016-08" db="EMBL/GenBank/DDBJ databases">
        <title>Genome of Bacillus solimangrovi GH2-4.</title>
        <authorList>
            <person name="Lim S."/>
            <person name="Kim B.-C."/>
        </authorList>
    </citation>
    <scope>NUCLEOTIDE SEQUENCE [LARGE SCALE GENOMIC DNA]</scope>
    <source>
        <strain evidence="2 3">GH2-4</strain>
    </source>
</reference>
<dbReference type="EMBL" id="MJEH01000006">
    <property type="protein sequence ID" value="OEH94009.1"/>
    <property type="molecule type" value="Genomic_DNA"/>
</dbReference>
<proteinExistence type="predicted"/>
<keyword evidence="1" id="KW-0732">Signal</keyword>
<dbReference type="RefSeq" id="WP_069715977.1">
    <property type="nucleotide sequence ID" value="NZ_MJEH01000006.1"/>
</dbReference>
<organism evidence="2 3">
    <name type="scientific">Bacillus solimangrovi</name>
    <dbReference type="NCBI Taxonomy" id="1305675"/>
    <lineage>
        <taxon>Bacteria</taxon>
        <taxon>Bacillati</taxon>
        <taxon>Bacillota</taxon>
        <taxon>Bacilli</taxon>
        <taxon>Bacillales</taxon>
        <taxon>Bacillaceae</taxon>
        <taxon>Bacillus</taxon>
    </lineage>
</organism>
<feature type="chain" id="PRO_5038425997" evidence="1">
    <location>
        <begin position="22"/>
        <end position="179"/>
    </location>
</feature>
<comment type="caution">
    <text evidence="2">The sequence shown here is derived from an EMBL/GenBank/DDBJ whole genome shotgun (WGS) entry which is preliminary data.</text>
</comment>
<evidence type="ECO:0000256" key="1">
    <source>
        <dbReference type="SAM" id="SignalP"/>
    </source>
</evidence>
<name>A0A1E5LIU5_9BACI</name>